<evidence type="ECO:0000256" key="5">
    <source>
        <dbReference type="ARBA" id="ARBA00023125"/>
    </source>
</evidence>
<keyword evidence="2 7" id="KW-0808">Transferase</keyword>
<dbReference type="InterPro" id="IPR036397">
    <property type="entry name" value="RNaseH_sf"/>
</dbReference>
<dbReference type="SUPFAM" id="SSF53098">
    <property type="entry name" value="Ribonuclease H-like"/>
    <property type="match status" value="1"/>
</dbReference>
<feature type="domain" description="DNA-directed DNA polymerase family B multifunctional" evidence="8">
    <location>
        <begin position="392"/>
        <end position="764"/>
    </location>
</feature>
<feature type="domain" description="DNA-directed DNA polymerase family B exonuclease" evidence="9">
    <location>
        <begin position="115"/>
        <end position="311"/>
    </location>
</feature>
<dbReference type="GO" id="GO:0008296">
    <property type="term" value="F:3'-5'-DNA exonuclease activity"/>
    <property type="evidence" value="ECO:0007669"/>
    <property type="project" value="TreeGrafter"/>
</dbReference>
<dbReference type="Gene3D" id="3.90.1600.10">
    <property type="entry name" value="Palm domain of DNA polymerase"/>
    <property type="match status" value="2"/>
</dbReference>
<dbReference type="Gene3D" id="1.10.132.60">
    <property type="entry name" value="DNA polymerase family B, C-terminal domain"/>
    <property type="match status" value="1"/>
</dbReference>
<dbReference type="NCBIfam" id="NF004421">
    <property type="entry name" value="PRK05762.1-2"/>
    <property type="match status" value="1"/>
</dbReference>
<name>A0A9W4R522_9GAMM</name>
<dbReference type="GO" id="GO:0045004">
    <property type="term" value="P:DNA replication proofreading"/>
    <property type="evidence" value="ECO:0007669"/>
    <property type="project" value="TreeGrafter"/>
</dbReference>
<dbReference type="Proteomes" id="UP001152467">
    <property type="component" value="Unassembled WGS sequence"/>
</dbReference>
<evidence type="ECO:0000256" key="1">
    <source>
        <dbReference type="ARBA" id="ARBA00005755"/>
    </source>
</evidence>
<dbReference type="SUPFAM" id="SSF56672">
    <property type="entry name" value="DNA/RNA polymerases"/>
    <property type="match status" value="1"/>
</dbReference>
<evidence type="ECO:0000256" key="7">
    <source>
        <dbReference type="RuleBase" id="RU000442"/>
    </source>
</evidence>
<dbReference type="PRINTS" id="PR00106">
    <property type="entry name" value="DNAPOLB"/>
</dbReference>
<keyword evidence="11" id="KW-1185">Reference proteome</keyword>
<organism evidence="10 11">
    <name type="scientific">Pseudoalteromonas holothuriae</name>
    <dbReference type="NCBI Taxonomy" id="2963714"/>
    <lineage>
        <taxon>Bacteria</taxon>
        <taxon>Pseudomonadati</taxon>
        <taxon>Pseudomonadota</taxon>
        <taxon>Gammaproteobacteria</taxon>
        <taxon>Alteromonadales</taxon>
        <taxon>Pseudoalteromonadaceae</taxon>
        <taxon>Pseudoalteromonas</taxon>
    </lineage>
</organism>
<accession>A0A9W4R522</accession>
<dbReference type="GO" id="GO:0000166">
    <property type="term" value="F:nucleotide binding"/>
    <property type="evidence" value="ECO:0007669"/>
    <property type="project" value="InterPro"/>
</dbReference>
<comment type="caution">
    <text evidence="10">The sequence shown here is derived from an EMBL/GenBank/DDBJ whole genome shotgun (WGS) entry which is preliminary data.</text>
</comment>
<dbReference type="InterPro" id="IPR006133">
    <property type="entry name" value="DNA-dir_DNA_pol_B_exonuc"/>
</dbReference>
<evidence type="ECO:0000313" key="11">
    <source>
        <dbReference type="Proteomes" id="UP001152467"/>
    </source>
</evidence>
<dbReference type="PROSITE" id="PS00116">
    <property type="entry name" value="DNA_POLYMERASE_B"/>
    <property type="match status" value="1"/>
</dbReference>
<keyword evidence="3 7" id="KW-0548">Nucleotidyltransferase</keyword>
<dbReference type="AlphaFoldDB" id="A0A9W4R522"/>
<dbReference type="GO" id="GO:0009432">
    <property type="term" value="P:SOS response"/>
    <property type="evidence" value="ECO:0007669"/>
    <property type="project" value="TreeGrafter"/>
</dbReference>
<dbReference type="GO" id="GO:0003677">
    <property type="term" value="F:DNA binding"/>
    <property type="evidence" value="ECO:0007669"/>
    <property type="project" value="UniProtKB-KW"/>
</dbReference>
<dbReference type="Gene3D" id="2.40.50.590">
    <property type="match status" value="1"/>
</dbReference>
<keyword evidence="4 7" id="KW-0239">DNA-directed DNA polymerase</keyword>
<dbReference type="EMBL" id="CAMAPC010000029">
    <property type="protein sequence ID" value="CAH9067053.1"/>
    <property type="molecule type" value="Genomic_DNA"/>
</dbReference>
<proteinExistence type="inferred from homology"/>
<evidence type="ECO:0000259" key="8">
    <source>
        <dbReference type="Pfam" id="PF00136"/>
    </source>
</evidence>
<dbReference type="InterPro" id="IPR012337">
    <property type="entry name" value="RNaseH-like_sf"/>
</dbReference>
<dbReference type="InterPro" id="IPR043502">
    <property type="entry name" value="DNA/RNA_pol_sf"/>
</dbReference>
<keyword evidence="7" id="KW-0235">DNA replication</keyword>
<dbReference type="InterPro" id="IPR050240">
    <property type="entry name" value="DNA_pol_type-B"/>
</dbReference>
<evidence type="ECO:0000256" key="4">
    <source>
        <dbReference type="ARBA" id="ARBA00022932"/>
    </source>
</evidence>
<dbReference type="SMART" id="SM00486">
    <property type="entry name" value="POLBc"/>
    <property type="match status" value="1"/>
</dbReference>
<evidence type="ECO:0000256" key="6">
    <source>
        <dbReference type="ARBA" id="ARBA00049244"/>
    </source>
</evidence>
<protein>
    <recommendedName>
        <fullName evidence="7">DNA polymerase</fullName>
        <ecNumber evidence="7">2.7.7.7</ecNumber>
    </recommendedName>
</protein>
<dbReference type="CDD" id="cd05784">
    <property type="entry name" value="DNA_polB_II_exo"/>
    <property type="match status" value="1"/>
</dbReference>
<dbReference type="Gene3D" id="1.10.287.690">
    <property type="entry name" value="Helix hairpin bin"/>
    <property type="match status" value="1"/>
</dbReference>
<gene>
    <name evidence="10" type="primary">polB</name>
    <name evidence="10" type="ORF">PSECIP111854_04014</name>
</gene>
<dbReference type="Pfam" id="PF00136">
    <property type="entry name" value="DNA_pol_B"/>
    <property type="match status" value="1"/>
</dbReference>
<dbReference type="InterPro" id="IPR023211">
    <property type="entry name" value="DNA_pol_palm_dom_sf"/>
</dbReference>
<keyword evidence="5 7" id="KW-0238">DNA-binding</keyword>
<evidence type="ECO:0000259" key="9">
    <source>
        <dbReference type="Pfam" id="PF03104"/>
    </source>
</evidence>
<reference evidence="10" key="1">
    <citation type="submission" date="2022-07" db="EMBL/GenBank/DDBJ databases">
        <authorList>
            <person name="Criscuolo A."/>
        </authorList>
    </citation>
    <scope>NUCLEOTIDE SEQUENCE</scope>
    <source>
        <strain evidence="10">CIP111854</strain>
    </source>
</reference>
<dbReference type="PANTHER" id="PTHR10322:SF23">
    <property type="entry name" value="DNA POLYMERASE DELTA CATALYTIC SUBUNIT"/>
    <property type="match status" value="1"/>
</dbReference>
<dbReference type="PANTHER" id="PTHR10322">
    <property type="entry name" value="DNA POLYMERASE CATALYTIC SUBUNIT"/>
    <property type="match status" value="1"/>
</dbReference>
<dbReference type="InterPro" id="IPR006172">
    <property type="entry name" value="DNA-dir_DNA_pol_B"/>
</dbReference>
<dbReference type="Gene3D" id="3.30.420.10">
    <property type="entry name" value="Ribonuclease H-like superfamily/Ribonuclease H"/>
    <property type="match status" value="1"/>
</dbReference>
<evidence type="ECO:0000256" key="3">
    <source>
        <dbReference type="ARBA" id="ARBA00022695"/>
    </source>
</evidence>
<comment type="similarity">
    <text evidence="1 7">Belongs to the DNA polymerase type-B family.</text>
</comment>
<dbReference type="EC" id="2.7.7.7" evidence="7"/>
<evidence type="ECO:0000256" key="2">
    <source>
        <dbReference type="ARBA" id="ARBA00022679"/>
    </source>
</evidence>
<comment type="catalytic activity">
    <reaction evidence="6 7">
        <text>DNA(n) + a 2'-deoxyribonucleoside 5'-triphosphate = DNA(n+1) + diphosphate</text>
        <dbReference type="Rhea" id="RHEA:22508"/>
        <dbReference type="Rhea" id="RHEA-COMP:17339"/>
        <dbReference type="Rhea" id="RHEA-COMP:17340"/>
        <dbReference type="ChEBI" id="CHEBI:33019"/>
        <dbReference type="ChEBI" id="CHEBI:61560"/>
        <dbReference type="ChEBI" id="CHEBI:173112"/>
        <dbReference type="EC" id="2.7.7.7"/>
    </reaction>
</comment>
<sequence>MGYFRWGIGLAQAMLEGFVLSRQQTHNQGKFELCYWLKTEQGAVKAIVEGEQPVFFIRESERSTAQMRLNKASIKIRFSDIPLKHFDQESMVACYSDSVRTFHQAKQVLNSHIRLYEEDIRHCDRFLMERFIRGSTWVKGQVVKRDGYTLLRGAQFKANNHYKPVFSVLSLDIECDGDGVLFSVGLVSNSHKCVIMIGDPITDDVKASANTNYIVWANDEFALLQTLIEKVKFFDPDIIIGWNVIEFDFVILVERAQMLGVVLLLGKDEQPITIYKGNYVRVLVPGRVVIDGIDTLKNATYHFDSFRLSNVAEKVLGERKLIEQDDRLEEIIRQFNEDKLSLAAYNLKDCELVLAIFYKLNLIDFAIARSALTGLELERMGGSVAAFTNLYLPYLHRSGYVAPNLAEHGLNFESPGGYVMESKPGLYKNVVVLDFKSLYPSIIRTFLVDPMGLVEGLLNPEEAIKGFNQGYFSLKAHYLPNIVAQLAGARQQAKQDEDLMLSQAIKIIMNSLYGVLGSKGCRFYDPRLASSITLRGHEIMQTTKRVIENHGFEVIYGDTDSTFVKLPQTWTLEKCKATACNLVHEIDAFWRQYCESNFQLISYLEIEFETLYHTFFMPTIRGQVTGSKKRYVGETYVNNEAELVFKGMESVRSDWTEIAKKYQKEIVKALFDGKDLLRITKGYIEAVRSGEVDGLLLYSKRLGKDLEQYVKNIPPHVKAAKEQMKIDKNCRYRKGSIIKYYMTKSGPRVKLERGGLDYEHYIEKQIYPILMMMPDYKNVLFQLTAQKKFSF</sequence>
<dbReference type="Pfam" id="PF03104">
    <property type="entry name" value="DNA_pol_B_exo1"/>
    <property type="match status" value="1"/>
</dbReference>
<dbReference type="FunFam" id="3.90.1600.10:FF:000030">
    <property type="entry name" value="DNA polymerase II"/>
    <property type="match status" value="1"/>
</dbReference>
<evidence type="ECO:0000313" key="10">
    <source>
        <dbReference type="EMBL" id="CAH9067053.1"/>
    </source>
</evidence>
<dbReference type="InterPro" id="IPR017964">
    <property type="entry name" value="DNA-dir_DNA_pol_B_CS"/>
</dbReference>
<dbReference type="Gene3D" id="6.10.140.1130">
    <property type="match status" value="1"/>
</dbReference>
<dbReference type="GO" id="GO:0003887">
    <property type="term" value="F:DNA-directed DNA polymerase activity"/>
    <property type="evidence" value="ECO:0007669"/>
    <property type="project" value="UniProtKB-KW"/>
</dbReference>
<dbReference type="InterPro" id="IPR006134">
    <property type="entry name" value="DNA-dir_DNA_pol_B_multi_dom"/>
</dbReference>
<dbReference type="InterPro" id="IPR042087">
    <property type="entry name" value="DNA_pol_B_thumb"/>
</dbReference>